<dbReference type="InterPro" id="IPR024066">
    <property type="entry name" value="RGS_subdom1/3"/>
</dbReference>
<evidence type="ECO:0000313" key="9">
    <source>
        <dbReference type="Proteomes" id="UP000018468"/>
    </source>
</evidence>
<dbReference type="GO" id="GO:0051301">
    <property type="term" value="P:cell division"/>
    <property type="evidence" value="ECO:0000318"/>
    <property type="project" value="GO_Central"/>
</dbReference>
<dbReference type="CDD" id="cd08706">
    <property type="entry name" value="RGS_R12-like"/>
    <property type="match status" value="1"/>
</dbReference>
<dbReference type="Ensembl" id="ENSLOCT00000013451.1">
    <property type="protein sequence ID" value="ENSLOCP00000013422.1"/>
    <property type="gene ID" value="ENSLOCG00000010943.1"/>
</dbReference>
<comment type="subcellular location">
    <subcellularLocation>
        <location evidence="1">Cytoplasm</location>
    </subcellularLocation>
</comment>
<feature type="region of interest" description="Disordered" evidence="5">
    <location>
        <begin position="430"/>
        <end position="476"/>
    </location>
</feature>
<dbReference type="GO" id="GO:0005737">
    <property type="term" value="C:cytoplasm"/>
    <property type="evidence" value="ECO:0000318"/>
    <property type="project" value="GO_Central"/>
</dbReference>
<feature type="region of interest" description="Disordered" evidence="5">
    <location>
        <begin position="189"/>
        <end position="253"/>
    </location>
</feature>
<dbReference type="Gene3D" id="3.10.20.90">
    <property type="entry name" value="Phosphatidylinositol 3-kinase Catalytic Subunit, Chain A, domain 1"/>
    <property type="match status" value="2"/>
</dbReference>
<dbReference type="InterPro" id="IPR046993">
    <property type="entry name" value="RBD2_RGS14"/>
</dbReference>
<dbReference type="Pfam" id="PF02196">
    <property type="entry name" value="RBD"/>
    <property type="match status" value="1"/>
</dbReference>
<dbReference type="PRINTS" id="PR01301">
    <property type="entry name" value="RGSPROTEIN"/>
</dbReference>
<reference evidence="8" key="2">
    <citation type="submission" date="2025-08" db="UniProtKB">
        <authorList>
            <consortium name="Ensembl"/>
        </authorList>
    </citation>
    <scope>IDENTIFICATION</scope>
</reference>
<organism evidence="8 9">
    <name type="scientific">Lepisosteus oculatus</name>
    <name type="common">Spotted gar</name>
    <dbReference type="NCBI Taxonomy" id="7918"/>
    <lineage>
        <taxon>Eukaryota</taxon>
        <taxon>Metazoa</taxon>
        <taxon>Chordata</taxon>
        <taxon>Craniata</taxon>
        <taxon>Vertebrata</taxon>
        <taxon>Euteleostomi</taxon>
        <taxon>Actinopterygii</taxon>
        <taxon>Neopterygii</taxon>
        <taxon>Holostei</taxon>
        <taxon>Semionotiformes</taxon>
        <taxon>Lepisosteidae</taxon>
        <taxon>Lepisosteus</taxon>
    </lineage>
</organism>
<evidence type="ECO:0000256" key="5">
    <source>
        <dbReference type="SAM" id="MobiDB-lite"/>
    </source>
</evidence>
<dbReference type="InterPro" id="IPR046995">
    <property type="entry name" value="RGS10/12/14-like"/>
</dbReference>
<dbReference type="InterPro" id="IPR036305">
    <property type="entry name" value="RGS_sf"/>
</dbReference>
<dbReference type="EMBL" id="AHAT01005331">
    <property type="status" value="NOT_ANNOTATED_CDS"/>
    <property type="molecule type" value="Genomic_DNA"/>
</dbReference>
<keyword evidence="9" id="KW-1185">Reference proteome</keyword>
<feature type="compositionally biased region" description="Polar residues" evidence="5">
    <location>
        <begin position="533"/>
        <end position="562"/>
    </location>
</feature>
<dbReference type="GO" id="GO:0007165">
    <property type="term" value="P:signal transduction"/>
    <property type="evidence" value="ECO:0007669"/>
    <property type="project" value="InterPro"/>
</dbReference>
<dbReference type="STRING" id="7918.ENSLOCP00000013422"/>
<dbReference type="PROSITE" id="PS50898">
    <property type="entry name" value="RBD"/>
    <property type="match status" value="2"/>
</dbReference>
<dbReference type="InterPro" id="IPR029071">
    <property type="entry name" value="Ubiquitin-like_domsf"/>
</dbReference>
<dbReference type="eggNOG" id="KOG3589">
    <property type="taxonomic scope" value="Eukaryota"/>
</dbReference>
<dbReference type="PANTHER" id="PTHR45945">
    <property type="entry name" value="REGULATOR OF G-PROTEIN SIGNALING LOCO"/>
    <property type="match status" value="1"/>
</dbReference>
<protein>
    <submittedName>
        <fullName evidence="8">Regulator of G protein signaling 14a</fullName>
    </submittedName>
</protein>
<evidence type="ECO:0000259" key="7">
    <source>
        <dbReference type="PROSITE" id="PS50898"/>
    </source>
</evidence>
<dbReference type="SMART" id="SM00455">
    <property type="entry name" value="RBD"/>
    <property type="match status" value="2"/>
</dbReference>
<feature type="compositionally biased region" description="Low complexity" evidence="5">
    <location>
        <begin position="462"/>
        <end position="474"/>
    </location>
</feature>
<dbReference type="Gene3D" id="1.10.167.10">
    <property type="entry name" value="Regulator of G-protein Signalling 4, domain 2"/>
    <property type="match status" value="1"/>
</dbReference>
<dbReference type="Pfam" id="PF00615">
    <property type="entry name" value="RGS"/>
    <property type="match status" value="1"/>
</dbReference>
<dbReference type="FunFam" id="1.10.167.10:FF:000001">
    <property type="entry name" value="Putative regulator of g-protein signaling 12"/>
    <property type="match status" value="1"/>
</dbReference>
<dbReference type="Proteomes" id="UP000018468">
    <property type="component" value="Linkage group LG6"/>
</dbReference>
<evidence type="ECO:0000313" key="8">
    <source>
        <dbReference type="Ensembl" id="ENSLOCP00000013422.1"/>
    </source>
</evidence>
<dbReference type="GO" id="GO:0008277">
    <property type="term" value="P:regulation of G protein-coupled receptor signaling pathway"/>
    <property type="evidence" value="ECO:0000318"/>
    <property type="project" value="GO_Central"/>
</dbReference>
<dbReference type="InterPro" id="IPR003116">
    <property type="entry name" value="RBD_dom"/>
</dbReference>
<dbReference type="CDD" id="cd17139">
    <property type="entry name" value="RBD2_RGS14"/>
    <property type="match status" value="1"/>
</dbReference>
<name>W5MYG3_LEPOC</name>
<keyword evidence="2" id="KW-0343">GTPase activation</keyword>
<evidence type="ECO:0000259" key="6">
    <source>
        <dbReference type="PROSITE" id="PS50132"/>
    </source>
</evidence>
<feature type="region of interest" description="Disordered" evidence="5">
    <location>
        <begin position="20"/>
        <end position="47"/>
    </location>
</feature>
<dbReference type="SUPFAM" id="SSF48097">
    <property type="entry name" value="Regulator of G-protein signaling, RGS"/>
    <property type="match status" value="1"/>
</dbReference>
<dbReference type="GO" id="GO:0060291">
    <property type="term" value="P:long-term synaptic potentiation"/>
    <property type="evidence" value="ECO:0000318"/>
    <property type="project" value="GO_Central"/>
</dbReference>
<dbReference type="PROSITE" id="PS50132">
    <property type="entry name" value="RGS"/>
    <property type="match status" value="1"/>
</dbReference>
<dbReference type="GO" id="GO:0007616">
    <property type="term" value="P:long-term memory"/>
    <property type="evidence" value="ECO:0000318"/>
    <property type="project" value="GO_Central"/>
</dbReference>
<dbReference type="GO" id="GO:0005096">
    <property type="term" value="F:GTPase activator activity"/>
    <property type="evidence" value="ECO:0000318"/>
    <property type="project" value="GO_Central"/>
</dbReference>
<keyword evidence="3" id="KW-0963">Cytoplasm</keyword>
<feature type="compositionally biased region" description="Basic and acidic residues" evidence="5">
    <location>
        <begin position="211"/>
        <end position="247"/>
    </location>
</feature>
<evidence type="ECO:0000256" key="2">
    <source>
        <dbReference type="ARBA" id="ARBA00022468"/>
    </source>
</evidence>
<dbReference type="PROSITE" id="PS50877">
    <property type="entry name" value="GOLOCO"/>
    <property type="match status" value="1"/>
</dbReference>
<dbReference type="GO" id="GO:0007051">
    <property type="term" value="P:spindle organization"/>
    <property type="evidence" value="ECO:0000318"/>
    <property type="project" value="GO_Central"/>
</dbReference>
<dbReference type="HOGENOM" id="CLU_024780_1_1_1"/>
<dbReference type="GeneTree" id="ENSGT00940000166254"/>
<dbReference type="Gene3D" id="1.10.196.10">
    <property type="match status" value="1"/>
</dbReference>
<evidence type="ECO:0000256" key="4">
    <source>
        <dbReference type="ARBA" id="ARBA00022737"/>
    </source>
</evidence>
<dbReference type="PANTHER" id="PTHR45945:SF2">
    <property type="entry name" value="REGULATOR OF G-PROTEIN SIGNALING 14"/>
    <property type="match status" value="1"/>
</dbReference>
<evidence type="ECO:0000256" key="3">
    <source>
        <dbReference type="ARBA" id="ARBA00022490"/>
    </source>
</evidence>
<dbReference type="InterPro" id="IPR016137">
    <property type="entry name" value="RGS"/>
</dbReference>
<dbReference type="SUPFAM" id="SSF54236">
    <property type="entry name" value="Ubiquitin-like"/>
    <property type="match status" value="2"/>
</dbReference>
<feature type="domain" description="RBD" evidence="7">
    <location>
        <begin position="286"/>
        <end position="357"/>
    </location>
</feature>
<dbReference type="InterPro" id="IPR003109">
    <property type="entry name" value="GoLoco_motif"/>
</dbReference>
<feature type="compositionally biased region" description="Acidic residues" evidence="5">
    <location>
        <begin position="520"/>
        <end position="529"/>
    </location>
</feature>
<reference evidence="8" key="3">
    <citation type="submission" date="2025-09" db="UniProtKB">
        <authorList>
            <consortium name="Ensembl"/>
        </authorList>
    </citation>
    <scope>IDENTIFICATION</scope>
</reference>
<dbReference type="GO" id="GO:0005634">
    <property type="term" value="C:nucleus"/>
    <property type="evidence" value="ECO:0000318"/>
    <property type="project" value="GO_Central"/>
</dbReference>
<dbReference type="AlphaFoldDB" id="W5MYG3"/>
<reference evidence="9" key="1">
    <citation type="submission" date="2011-12" db="EMBL/GenBank/DDBJ databases">
        <title>The Draft Genome of Lepisosteus oculatus.</title>
        <authorList>
            <consortium name="The Broad Institute Genome Assembly &amp; Analysis Group"/>
            <consortium name="Computational R&amp;D Group"/>
            <consortium name="and Sequencing Platform"/>
            <person name="Di Palma F."/>
            <person name="Alfoldi J."/>
            <person name="Johnson J."/>
            <person name="Berlin A."/>
            <person name="Gnerre S."/>
            <person name="Jaffe D."/>
            <person name="MacCallum I."/>
            <person name="Young S."/>
            <person name="Walker B.J."/>
            <person name="Lander E.S."/>
            <person name="Lindblad-Toh K."/>
        </authorList>
    </citation>
    <scope>NUCLEOTIDE SEQUENCE [LARGE SCALE GENOMIC DNA]</scope>
</reference>
<feature type="domain" description="RGS" evidence="6">
    <location>
        <begin position="60"/>
        <end position="177"/>
    </location>
</feature>
<keyword evidence="4" id="KW-0677">Repeat</keyword>
<feature type="domain" description="RBD" evidence="7">
    <location>
        <begin position="359"/>
        <end position="429"/>
    </location>
</feature>
<dbReference type="Bgee" id="ENSLOCG00000010943">
    <property type="expression patterns" value="Expressed in bone element and 12 other cell types or tissues"/>
</dbReference>
<feature type="compositionally biased region" description="Polar residues" evidence="5">
    <location>
        <begin position="30"/>
        <end position="47"/>
    </location>
</feature>
<sequence>MKQLGIPNGHLTLAVSDGELNVTEGDGHGSTHSLNSNTSLPSVQSGSRRVERSVASWAVSFERLLEDPTGVRYFTAFLKSEVSAENILFWQACEKFRQIPPSQKDELLREAREIYVNYLSSNALHAINIDDTARIEESLLDNPTPDMFQKAQQQIFKLMKFDSYTRFVRSQLYQKCMLANVAGQPLPDLWPGSKSPGSNSLELNASDVEDSSERKRATLDGRPSQDKSKRDKRREMRGSWGVSRRESQSSVTSSTSVELGSFCNKGENGSSCPRVTDQDKESRAVKYCCVYLPDGTASLAPVRADLTVRDMLSGICEKRGILLKDVKIYLKGNDKQPLSLDQESLVLTDQQVLLETMITFTLEVVFLGKTVGIVAKSSKVLSEALAPVLRKNELRPEEVVATISGSQEPLNMSIPVMSLAKKKVLLDRIKGKEQNSNTKTPISPPEIQESSIQEEKSETPCTGRNQTRTNSRTSRLLEMKKGLIDLLSKVQNSRVNDQRGLLCKENLVIPHFLQQPLREEESEEDEDKQDSDTGLTNDSDQSECQSKQSSQVTDSNAPSLQTKMPIVHTDSSRETTV</sequence>
<feature type="region of interest" description="Disordered" evidence="5">
    <location>
        <begin position="514"/>
        <end position="577"/>
    </location>
</feature>
<dbReference type="GO" id="GO:0005886">
    <property type="term" value="C:plasma membrane"/>
    <property type="evidence" value="ECO:0000318"/>
    <property type="project" value="GO_Central"/>
</dbReference>
<dbReference type="InParanoid" id="W5MYG3"/>
<dbReference type="SMART" id="SM00315">
    <property type="entry name" value="RGS"/>
    <property type="match status" value="1"/>
</dbReference>
<accession>W5MYG3</accession>
<proteinExistence type="predicted"/>
<evidence type="ECO:0000256" key="1">
    <source>
        <dbReference type="ARBA" id="ARBA00004496"/>
    </source>
</evidence>
<dbReference type="InterPro" id="IPR044926">
    <property type="entry name" value="RGS_subdomain_2"/>
</dbReference>